<dbReference type="EMBL" id="JAIWQS010000003">
    <property type="protein sequence ID" value="KAJ8770747.1"/>
    <property type="molecule type" value="Genomic_DNA"/>
</dbReference>
<protein>
    <recommendedName>
        <fullName evidence="6">Myb-like domain-containing protein</fullName>
    </recommendedName>
</protein>
<dbReference type="InterPro" id="IPR009057">
    <property type="entry name" value="Homeodomain-like_sf"/>
</dbReference>
<name>A0AAV8TV42_9ROSI</name>
<dbReference type="AlphaFoldDB" id="A0AAV8TV42"/>
<dbReference type="GO" id="GO:0003700">
    <property type="term" value="F:DNA-binding transcription factor activity"/>
    <property type="evidence" value="ECO:0007669"/>
    <property type="project" value="InterPro"/>
</dbReference>
<organism evidence="7 8">
    <name type="scientific">Erythroxylum novogranatense</name>
    <dbReference type="NCBI Taxonomy" id="1862640"/>
    <lineage>
        <taxon>Eukaryota</taxon>
        <taxon>Viridiplantae</taxon>
        <taxon>Streptophyta</taxon>
        <taxon>Embryophyta</taxon>
        <taxon>Tracheophyta</taxon>
        <taxon>Spermatophyta</taxon>
        <taxon>Magnoliopsida</taxon>
        <taxon>eudicotyledons</taxon>
        <taxon>Gunneridae</taxon>
        <taxon>Pentapetalae</taxon>
        <taxon>rosids</taxon>
        <taxon>fabids</taxon>
        <taxon>Malpighiales</taxon>
        <taxon>Erythroxylaceae</taxon>
        <taxon>Erythroxylum</taxon>
    </lineage>
</organism>
<evidence type="ECO:0000256" key="2">
    <source>
        <dbReference type="ARBA" id="ARBA00023015"/>
    </source>
</evidence>
<dbReference type="Gene3D" id="1.10.10.60">
    <property type="entry name" value="Homeodomain-like"/>
    <property type="match status" value="1"/>
</dbReference>
<keyword evidence="2" id="KW-0805">Transcription regulation</keyword>
<dbReference type="GO" id="GO:0005634">
    <property type="term" value="C:nucleus"/>
    <property type="evidence" value="ECO:0007669"/>
    <property type="project" value="UniProtKB-SubCell"/>
</dbReference>
<keyword evidence="4" id="KW-0539">Nucleus</keyword>
<keyword evidence="8" id="KW-1185">Reference proteome</keyword>
<reference evidence="7 8" key="1">
    <citation type="submission" date="2021-09" db="EMBL/GenBank/DDBJ databases">
        <title>Genomic insights and catalytic innovation underlie evolution of tropane alkaloids biosynthesis.</title>
        <authorList>
            <person name="Wang Y.-J."/>
            <person name="Tian T."/>
            <person name="Huang J.-P."/>
            <person name="Huang S.-X."/>
        </authorList>
    </citation>
    <scope>NUCLEOTIDE SEQUENCE [LARGE SCALE GENOMIC DNA]</scope>
    <source>
        <strain evidence="7">KIB-2018</strain>
        <tissue evidence="7">Leaf</tissue>
    </source>
</reference>
<accession>A0AAV8TV42</accession>
<dbReference type="PANTHER" id="PTHR43952:SF75">
    <property type="entry name" value="PROTEIN RADIALIS-LIKE 6"/>
    <property type="match status" value="1"/>
</dbReference>
<dbReference type="InterPro" id="IPR044636">
    <property type="entry name" value="RADIALIS-like"/>
</dbReference>
<dbReference type="Pfam" id="PF00249">
    <property type="entry name" value="Myb_DNA-binding"/>
    <property type="match status" value="1"/>
</dbReference>
<dbReference type="SMART" id="SM00717">
    <property type="entry name" value="SANT"/>
    <property type="match status" value="1"/>
</dbReference>
<sequence>MASNLLTSSRCSSSSWTSKQNKQFEKALDLYEKDKPDRWHNIAKVVDGKSEDEVKRHYEIRIMDFRKIESCRCYNI</sequence>
<dbReference type="FunFam" id="1.10.10.60:FF:000154">
    <property type="entry name" value="Transcription factor SRM1"/>
    <property type="match status" value="1"/>
</dbReference>
<feature type="region of interest" description="Disordered" evidence="5">
    <location>
        <begin position="1"/>
        <end position="22"/>
    </location>
</feature>
<comment type="subcellular location">
    <subcellularLocation>
        <location evidence="1">Nucleus</location>
    </subcellularLocation>
</comment>
<dbReference type="PANTHER" id="PTHR43952">
    <property type="entry name" value="MYB FAMILY TRANSCRIPTION FACTOR-RELATED"/>
    <property type="match status" value="1"/>
</dbReference>
<keyword evidence="3" id="KW-0804">Transcription</keyword>
<evidence type="ECO:0000256" key="1">
    <source>
        <dbReference type="ARBA" id="ARBA00004123"/>
    </source>
</evidence>
<evidence type="ECO:0000313" key="8">
    <source>
        <dbReference type="Proteomes" id="UP001159364"/>
    </source>
</evidence>
<comment type="caution">
    <text evidence="7">The sequence shown here is derived from an EMBL/GenBank/DDBJ whole genome shotgun (WGS) entry which is preliminary data.</text>
</comment>
<feature type="compositionally biased region" description="Low complexity" evidence="5">
    <location>
        <begin position="1"/>
        <end position="18"/>
    </location>
</feature>
<evidence type="ECO:0000313" key="7">
    <source>
        <dbReference type="EMBL" id="KAJ8770747.1"/>
    </source>
</evidence>
<proteinExistence type="predicted"/>
<gene>
    <name evidence="7" type="ORF">K2173_021394</name>
</gene>
<evidence type="ECO:0000256" key="5">
    <source>
        <dbReference type="SAM" id="MobiDB-lite"/>
    </source>
</evidence>
<evidence type="ECO:0000259" key="6">
    <source>
        <dbReference type="PROSITE" id="PS50090"/>
    </source>
</evidence>
<dbReference type="PROSITE" id="PS50090">
    <property type="entry name" value="MYB_LIKE"/>
    <property type="match status" value="1"/>
</dbReference>
<evidence type="ECO:0000256" key="4">
    <source>
        <dbReference type="ARBA" id="ARBA00023242"/>
    </source>
</evidence>
<dbReference type="SUPFAM" id="SSF46689">
    <property type="entry name" value="Homeodomain-like"/>
    <property type="match status" value="1"/>
</dbReference>
<dbReference type="InterPro" id="IPR001005">
    <property type="entry name" value="SANT/Myb"/>
</dbReference>
<evidence type="ECO:0000256" key="3">
    <source>
        <dbReference type="ARBA" id="ARBA00023163"/>
    </source>
</evidence>
<feature type="domain" description="Myb-like" evidence="6">
    <location>
        <begin position="8"/>
        <end position="62"/>
    </location>
</feature>
<dbReference type="Proteomes" id="UP001159364">
    <property type="component" value="Linkage Group LG03"/>
</dbReference>